<keyword evidence="1" id="KW-0808">Transferase</keyword>
<dbReference type="Proteomes" id="UP000626844">
    <property type="component" value="Unassembled WGS sequence"/>
</dbReference>
<evidence type="ECO:0000256" key="1">
    <source>
        <dbReference type="ARBA" id="ARBA00022679"/>
    </source>
</evidence>
<dbReference type="PANTHER" id="PTHR46401">
    <property type="entry name" value="GLYCOSYLTRANSFERASE WBBK-RELATED"/>
    <property type="match status" value="1"/>
</dbReference>
<accession>A0A926NL06</accession>
<dbReference type="InterPro" id="IPR001296">
    <property type="entry name" value="Glyco_trans_1"/>
</dbReference>
<protein>
    <submittedName>
        <fullName evidence="3">Glycosyltransferase family 4 protein</fullName>
    </submittedName>
</protein>
<keyword evidence="4" id="KW-1185">Reference proteome</keyword>
<dbReference type="Gene3D" id="3.40.50.2000">
    <property type="entry name" value="Glycogen Phosphorylase B"/>
    <property type="match status" value="2"/>
</dbReference>
<dbReference type="SUPFAM" id="SSF53756">
    <property type="entry name" value="UDP-Glycosyltransferase/glycogen phosphorylase"/>
    <property type="match status" value="1"/>
</dbReference>
<evidence type="ECO:0000313" key="3">
    <source>
        <dbReference type="EMBL" id="MBD1382680.1"/>
    </source>
</evidence>
<gene>
    <name evidence="3" type="ORF">IC621_20965</name>
</gene>
<evidence type="ECO:0000313" key="4">
    <source>
        <dbReference type="Proteomes" id="UP000626844"/>
    </source>
</evidence>
<reference evidence="3" key="1">
    <citation type="submission" date="2020-09" db="EMBL/GenBank/DDBJ databases">
        <title>A novel bacterium of genus Bacillus, isolated from South China Sea.</title>
        <authorList>
            <person name="Huang H."/>
            <person name="Mo K."/>
            <person name="Hu Y."/>
        </authorList>
    </citation>
    <scope>NUCLEOTIDE SEQUENCE</scope>
    <source>
        <strain evidence="3">IB182487</strain>
    </source>
</reference>
<dbReference type="RefSeq" id="WP_191161116.1">
    <property type="nucleotide sequence ID" value="NZ_JACXAI010000035.1"/>
</dbReference>
<dbReference type="PANTHER" id="PTHR46401:SF2">
    <property type="entry name" value="GLYCOSYLTRANSFERASE WBBK-RELATED"/>
    <property type="match status" value="1"/>
</dbReference>
<dbReference type="Pfam" id="PF00534">
    <property type="entry name" value="Glycos_transf_1"/>
    <property type="match status" value="1"/>
</dbReference>
<dbReference type="CDD" id="cd03809">
    <property type="entry name" value="GT4_MtfB-like"/>
    <property type="match status" value="1"/>
</dbReference>
<dbReference type="EMBL" id="JACXAI010000035">
    <property type="protein sequence ID" value="MBD1382680.1"/>
    <property type="molecule type" value="Genomic_DNA"/>
</dbReference>
<name>A0A926NL06_9BACI</name>
<dbReference type="GO" id="GO:0016757">
    <property type="term" value="F:glycosyltransferase activity"/>
    <property type="evidence" value="ECO:0007669"/>
    <property type="project" value="InterPro"/>
</dbReference>
<proteinExistence type="predicted"/>
<comment type="caution">
    <text evidence="3">The sequence shown here is derived from an EMBL/GenBank/DDBJ whole genome shotgun (WGS) entry which is preliminary data.</text>
</comment>
<evidence type="ECO:0000259" key="2">
    <source>
        <dbReference type="Pfam" id="PF00534"/>
    </source>
</evidence>
<organism evidence="3 4">
    <name type="scientific">Metabacillus arenae</name>
    <dbReference type="NCBI Taxonomy" id="2771434"/>
    <lineage>
        <taxon>Bacteria</taxon>
        <taxon>Bacillati</taxon>
        <taxon>Bacillota</taxon>
        <taxon>Bacilli</taxon>
        <taxon>Bacillales</taxon>
        <taxon>Bacillaceae</taxon>
        <taxon>Metabacillus</taxon>
    </lineage>
</organism>
<dbReference type="AlphaFoldDB" id="A0A926NL06"/>
<sequence>MNVYINGRFLTQRVTGVQRFALEIIKRLDKQVGVSFTILVPPNYQETHFFQNINIKQIGRYTGHPWEQLDLPIYVKEKPLINFCNTGPIFKRNQIVVVHDTAIYAYPEGFSLPFRIWYKMMFTFFKILSKKILTISQFSRKELIKYLKINPKKLELISEGKEHFDSIKEDNTILSKFKLKKNKYILAVSSLNPNKNFKALIDAIKYLTEEDFEVVIAGGTDIKVFNKVNIGNDKIKQVGYVTDEDLKGLYMNAGCFVFPSIYEGFGLPPLEAMSTGCPVLVSNVGPMPEVSGEAAIYFNPKDSKELAEKIKYVMNNADVKKELQIKGLQQAKKFSWETAANQLIVYTKSLKG</sequence>
<feature type="domain" description="Glycosyl transferase family 1" evidence="2">
    <location>
        <begin position="178"/>
        <end position="323"/>
    </location>
</feature>